<dbReference type="InterPro" id="IPR050204">
    <property type="entry name" value="AraC_XylS_family_regulators"/>
</dbReference>
<evidence type="ECO:0000256" key="2">
    <source>
        <dbReference type="ARBA" id="ARBA00023125"/>
    </source>
</evidence>
<evidence type="ECO:0000256" key="3">
    <source>
        <dbReference type="ARBA" id="ARBA00023163"/>
    </source>
</evidence>
<dbReference type="SMART" id="SM00342">
    <property type="entry name" value="HTH_ARAC"/>
    <property type="match status" value="1"/>
</dbReference>
<keyword evidence="2" id="KW-0238">DNA-binding</keyword>
<organism evidence="5">
    <name type="scientific">Singulisphaera sp. Ch08</name>
    <dbReference type="NCBI Taxonomy" id="3120278"/>
    <lineage>
        <taxon>Bacteria</taxon>
        <taxon>Pseudomonadati</taxon>
        <taxon>Planctomycetota</taxon>
        <taxon>Planctomycetia</taxon>
        <taxon>Isosphaerales</taxon>
        <taxon>Isosphaeraceae</taxon>
        <taxon>Singulisphaera</taxon>
    </lineage>
</organism>
<dbReference type="EMBL" id="CP155447">
    <property type="protein sequence ID" value="XBH01619.1"/>
    <property type="molecule type" value="Genomic_DNA"/>
</dbReference>
<evidence type="ECO:0000256" key="1">
    <source>
        <dbReference type="ARBA" id="ARBA00023015"/>
    </source>
</evidence>
<dbReference type="Pfam" id="PF12833">
    <property type="entry name" value="HTH_18"/>
    <property type="match status" value="1"/>
</dbReference>
<reference evidence="5" key="1">
    <citation type="submission" date="2024-05" db="EMBL/GenBank/DDBJ databases">
        <title>Planctomycetes of the genus Singulisphaera possess chitinolytic capabilities.</title>
        <authorList>
            <person name="Ivanova A."/>
        </authorList>
    </citation>
    <scope>NUCLEOTIDE SEQUENCE</scope>
    <source>
        <strain evidence="5">Ch08T</strain>
    </source>
</reference>
<evidence type="ECO:0000259" key="4">
    <source>
        <dbReference type="PROSITE" id="PS01124"/>
    </source>
</evidence>
<dbReference type="InterPro" id="IPR018060">
    <property type="entry name" value="HTH_AraC"/>
</dbReference>
<dbReference type="SUPFAM" id="SSF46689">
    <property type="entry name" value="Homeodomain-like"/>
    <property type="match status" value="2"/>
</dbReference>
<evidence type="ECO:0000313" key="5">
    <source>
        <dbReference type="EMBL" id="XBH01619.1"/>
    </source>
</evidence>
<protein>
    <submittedName>
        <fullName evidence="5">AraC family transcriptional regulator</fullName>
    </submittedName>
</protein>
<dbReference type="InterPro" id="IPR009057">
    <property type="entry name" value="Homeodomain-like_sf"/>
</dbReference>
<accession>A0AAU7C8R8</accession>
<dbReference type="GO" id="GO:0043565">
    <property type="term" value="F:sequence-specific DNA binding"/>
    <property type="evidence" value="ECO:0007669"/>
    <property type="project" value="InterPro"/>
</dbReference>
<dbReference type="Gene3D" id="1.10.10.60">
    <property type="entry name" value="Homeodomain-like"/>
    <property type="match status" value="1"/>
</dbReference>
<dbReference type="RefSeq" id="WP_406694361.1">
    <property type="nucleotide sequence ID" value="NZ_CP155447.1"/>
</dbReference>
<name>A0AAU7C8R8_9BACT</name>
<dbReference type="PANTHER" id="PTHR46796">
    <property type="entry name" value="HTH-TYPE TRANSCRIPTIONAL ACTIVATOR RHAS-RELATED"/>
    <property type="match status" value="1"/>
</dbReference>
<dbReference type="InterPro" id="IPR018062">
    <property type="entry name" value="HTH_AraC-typ_CS"/>
</dbReference>
<gene>
    <name evidence="5" type="ORF">V5E97_25130</name>
</gene>
<keyword evidence="1" id="KW-0805">Transcription regulation</keyword>
<feature type="domain" description="HTH araC/xylS-type" evidence="4">
    <location>
        <begin position="206"/>
        <end position="303"/>
    </location>
</feature>
<keyword evidence="3" id="KW-0804">Transcription</keyword>
<dbReference type="PANTHER" id="PTHR46796:SF6">
    <property type="entry name" value="ARAC SUBFAMILY"/>
    <property type="match status" value="1"/>
</dbReference>
<dbReference type="GO" id="GO:0003700">
    <property type="term" value="F:DNA-binding transcription factor activity"/>
    <property type="evidence" value="ECO:0007669"/>
    <property type="project" value="InterPro"/>
</dbReference>
<dbReference type="PROSITE" id="PS00041">
    <property type="entry name" value="HTH_ARAC_FAMILY_1"/>
    <property type="match status" value="1"/>
</dbReference>
<sequence length="303" mass="33590">METLVMRQEQPAAGEPLRPHVFRKQIPFEPSAESERLGWVALEAVRYRRASAFELVRPAMTHHALVMFHHTPDELEMWYAGVSRHQPPPAGSVAVVPAGRSYRCRMIGLRDSLNVFLDPGLVARVAASFDLDPARWDLPPLDFRAIPSLGAAMRAVDAELMSGAAGGRQAAESLANDLAVQLVRYVSESRRRQRRRDGEFPPAKLRAVVEYIEGHLETGPSLEQMAAFAHLSPAHFARQFKAATGLPPHQFVIARRVERAKGLLQRRGGLSLAALAARVGFADEAHLARHFKRLVGVTPGRFR</sequence>
<dbReference type="AlphaFoldDB" id="A0AAU7C8R8"/>
<dbReference type="PROSITE" id="PS01124">
    <property type="entry name" value="HTH_ARAC_FAMILY_2"/>
    <property type="match status" value="1"/>
</dbReference>
<proteinExistence type="predicted"/>